<organism evidence="1 2">
    <name type="scientific">Takifugu flavidus</name>
    <name type="common">sansaifugu</name>
    <dbReference type="NCBI Taxonomy" id="433684"/>
    <lineage>
        <taxon>Eukaryota</taxon>
        <taxon>Metazoa</taxon>
        <taxon>Chordata</taxon>
        <taxon>Craniata</taxon>
        <taxon>Vertebrata</taxon>
        <taxon>Euteleostomi</taxon>
        <taxon>Actinopterygii</taxon>
        <taxon>Neopterygii</taxon>
        <taxon>Teleostei</taxon>
        <taxon>Neoteleostei</taxon>
        <taxon>Acanthomorphata</taxon>
        <taxon>Eupercaria</taxon>
        <taxon>Tetraodontiformes</taxon>
        <taxon>Tetradontoidea</taxon>
        <taxon>Tetraodontidae</taxon>
        <taxon>Takifugu</taxon>
    </lineage>
</organism>
<accession>A0A5C6NMN0</accession>
<name>A0A5C6NMN0_9TELE</name>
<sequence length="73" mass="8351">MASQAPGHPERRDIKLSERLEAFLRNQIVVLGDRLTPRLDMFLQHYRDTAERDTIGTALRIASLTDTPTCRTD</sequence>
<protein>
    <submittedName>
        <fullName evidence="1">Uncharacterized protein</fullName>
    </submittedName>
</protein>
<comment type="caution">
    <text evidence="1">The sequence shown here is derived from an EMBL/GenBank/DDBJ whole genome shotgun (WGS) entry which is preliminary data.</text>
</comment>
<evidence type="ECO:0000313" key="2">
    <source>
        <dbReference type="Proteomes" id="UP000324091"/>
    </source>
</evidence>
<gene>
    <name evidence="1" type="ORF">D4764_02G0004810</name>
</gene>
<dbReference type="EMBL" id="RHFK02000012">
    <property type="protein sequence ID" value="TWW67440.1"/>
    <property type="molecule type" value="Genomic_DNA"/>
</dbReference>
<dbReference type="Proteomes" id="UP000324091">
    <property type="component" value="Chromosome 2"/>
</dbReference>
<keyword evidence="2" id="KW-1185">Reference proteome</keyword>
<proteinExistence type="predicted"/>
<dbReference type="AlphaFoldDB" id="A0A5C6NMN0"/>
<reference evidence="1 2" key="1">
    <citation type="submission" date="2019-04" db="EMBL/GenBank/DDBJ databases">
        <title>Chromosome genome assembly for Takifugu flavidus.</title>
        <authorList>
            <person name="Xiao S."/>
        </authorList>
    </citation>
    <scope>NUCLEOTIDE SEQUENCE [LARGE SCALE GENOMIC DNA]</scope>
    <source>
        <strain evidence="1">HTHZ2018</strain>
        <tissue evidence="1">Muscle</tissue>
    </source>
</reference>
<evidence type="ECO:0000313" key="1">
    <source>
        <dbReference type="EMBL" id="TWW67440.1"/>
    </source>
</evidence>